<dbReference type="Gene3D" id="3.40.50.150">
    <property type="entry name" value="Vaccinia Virus protein VP39"/>
    <property type="match status" value="1"/>
</dbReference>
<protein>
    <submittedName>
        <fullName evidence="2">Class I SAM-dependent methyltransferase</fullName>
    </submittedName>
</protein>
<dbReference type="GO" id="GO:0008168">
    <property type="term" value="F:methyltransferase activity"/>
    <property type="evidence" value="ECO:0007669"/>
    <property type="project" value="UniProtKB-KW"/>
</dbReference>
<evidence type="ECO:0000313" key="3">
    <source>
        <dbReference type="Proteomes" id="UP000270185"/>
    </source>
</evidence>
<gene>
    <name evidence="2" type="ORF">EIB73_03555</name>
</gene>
<dbReference type="EMBL" id="CP034159">
    <property type="protein sequence ID" value="AZI32314.1"/>
    <property type="molecule type" value="Genomic_DNA"/>
</dbReference>
<evidence type="ECO:0000259" key="1">
    <source>
        <dbReference type="Pfam" id="PF13847"/>
    </source>
</evidence>
<proteinExistence type="predicted"/>
<dbReference type="AlphaFoldDB" id="A0A3G8XPZ0"/>
<dbReference type="SUPFAM" id="SSF53335">
    <property type="entry name" value="S-adenosyl-L-methionine-dependent methyltransferases"/>
    <property type="match status" value="1"/>
</dbReference>
<dbReference type="PANTHER" id="PTHR43861">
    <property type="entry name" value="TRANS-ACONITATE 2-METHYLTRANSFERASE-RELATED"/>
    <property type="match status" value="1"/>
</dbReference>
<dbReference type="InterPro" id="IPR025714">
    <property type="entry name" value="Methyltranfer_dom"/>
</dbReference>
<keyword evidence="2" id="KW-0489">Methyltransferase</keyword>
<keyword evidence="3" id="KW-1185">Reference proteome</keyword>
<organism evidence="2 3">
    <name type="scientific">Kaistella carnis</name>
    <dbReference type="NCBI Taxonomy" id="1241979"/>
    <lineage>
        <taxon>Bacteria</taxon>
        <taxon>Pseudomonadati</taxon>
        <taxon>Bacteroidota</taxon>
        <taxon>Flavobacteriia</taxon>
        <taxon>Flavobacteriales</taxon>
        <taxon>Weeksellaceae</taxon>
        <taxon>Chryseobacterium group</taxon>
        <taxon>Kaistella</taxon>
    </lineage>
</organism>
<reference evidence="3" key="1">
    <citation type="submission" date="2018-11" db="EMBL/GenBank/DDBJ databases">
        <title>Proposal to divide the Flavobacteriaceae and reorganize its genera based on Amino Acid Identity values calculated from whole genome sequences.</title>
        <authorList>
            <person name="Nicholson A.C."/>
            <person name="Gulvik C.A."/>
            <person name="Whitney A.M."/>
            <person name="Humrighouse B.W."/>
            <person name="Bell M."/>
            <person name="Holmes B."/>
            <person name="Steigerwalt A.G."/>
            <person name="Villarma A."/>
            <person name="Sheth M."/>
            <person name="Batra D."/>
            <person name="Pryor J."/>
            <person name="Bernardet J.-F."/>
            <person name="Hugo C."/>
            <person name="Kampfer P."/>
            <person name="Newman J.D."/>
            <person name="McQuiston J.R."/>
        </authorList>
    </citation>
    <scope>NUCLEOTIDE SEQUENCE [LARGE SCALE GENOMIC DNA]</scope>
    <source>
        <strain evidence="3">G0081</strain>
    </source>
</reference>
<dbReference type="OrthoDB" id="9811589at2"/>
<accession>A0A3G8XPZ0</accession>
<dbReference type="GO" id="GO:0032259">
    <property type="term" value="P:methylation"/>
    <property type="evidence" value="ECO:0007669"/>
    <property type="project" value="UniProtKB-KW"/>
</dbReference>
<feature type="domain" description="Methyltransferase" evidence="1">
    <location>
        <begin position="39"/>
        <end position="159"/>
    </location>
</feature>
<dbReference type="Proteomes" id="UP000270185">
    <property type="component" value="Chromosome"/>
</dbReference>
<dbReference type="Pfam" id="PF13847">
    <property type="entry name" value="Methyltransf_31"/>
    <property type="match status" value="1"/>
</dbReference>
<dbReference type="InterPro" id="IPR029063">
    <property type="entry name" value="SAM-dependent_MTases_sf"/>
</dbReference>
<name>A0A3G8XPZ0_9FLAO</name>
<dbReference type="KEGG" id="ccas:EIB73_03555"/>
<sequence>MAWFETWFDTPYYHILYKDRDFAEAENFITLLINHLKIQKGSKIIDLACGKGRHSVFLNQMGYEVFGLDLSQQSIDHNKKFENPDLKFEVHDMREEIYGQLSSQKVDGVFNLFTSFGYFEDEKDDQKVFQSISNILKDDGYFVLDFLNAKWVENTLIKEGKISKGGIEFLIKKKIEDQHIIKDITFKDQGKDYHFFEKVKLHTLEEINDYAKEFGFERQLIFGDYHLGDFDLERSPRCINLFKKVE</sequence>
<dbReference type="Gene3D" id="2.20.25.110">
    <property type="entry name" value="S-adenosyl-L-methionine-dependent methyltransferases"/>
    <property type="match status" value="1"/>
</dbReference>
<dbReference type="RefSeq" id="WP_125022700.1">
    <property type="nucleotide sequence ID" value="NZ_CP034159.1"/>
</dbReference>
<evidence type="ECO:0000313" key="2">
    <source>
        <dbReference type="EMBL" id="AZI32314.1"/>
    </source>
</evidence>
<dbReference type="CDD" id="cd02440">
    <property type="entry name" value="AdoMet_MTases"/>
    <property type="match status" value="1"/>
</dbReference>
<keyword evidence="2" id="KW-0808">Transferase</keyword>
<dbReference type="PANTHER" id="PTHR43861:SF1">
    <property type="entry name" value="TRANS-ACONITATE 2-METHYLTRANSFERASE"/>
    <property type="match status" value="1"/>
</dbReference>